<accession>A0A2J6TL63</accession>
<evidence type="ECO:0000313" key="4">
    <source>
        <dbReference type="EMBL" id="PMD63754.1"/>
    </source>
</evidence>
<dbReference type="InterPro" id="IPR021765">
    <property type="entry name" value="UstYa-like"/>
</dbReference>
<comment type="similarity">
    <text evidence="2">Belongs to the ustYa family.</text>
</comment>
<organism evidence="4 5">
    <name type="scientific">Hyaloscypha bicolor E</name>
    <dbReference type="NCBI Taxonomy" id="1095630"/>
    <lineage>
        <taxon>Eukaryota</taxon>
        <taxon>Fungi</taxon>
        <taxon>Dikarya</taxon>
        <taxon>Ascomycota</taxon>
        <taxon>Pezizomycotina</taxon>
        <taxon>Leotiomycetes</taxon>
        <taxon>Helotiales</taxon>
        <taxon>Hyaloscyphaceae</taxon>
        <taxon>Hyaloscypha</taxon>
        <taxon>Hyaloscypha bicolor</taxon>
    </lineage>
</organism>
<keyword evidence="5" id="KW-1185">Reference proteome</keyword>
<dbReference type="STRING" id="1095630.A0A2J6TL63"/>
<dbReference type="OrthoDB" id="3687641at2759"/>
<dbReference type="GO" id="GO:0043386">
    <property type="term" value="P:mycotoxin biosynthetic process"/>
    <property type="evidence" value="ECO:0007669"/>
    <property type="project" value="InterPro"/>
</dbReference>
<dbReference type="PANTHER" id="PTHR33365:SF4">
    <property type="entry name" value="CYCLOCHLOROTINE BIOSYNTHESIS PROTEIN O"/>
    <property type="match status" value="1"/>
</dbReference>
<dbReference type="GeneID" id="36582261"/>
<dbReference type="EMBL" id="KZ613779">
    <property type="protein sequence ID" value="PMD63754.1"/>
    <property type="molecule type" value="Genomic_DNA"/>
</dbReference>
<protein>
    <submittedName>
        <fullName evidence="4">Uncharacterized protein</fullName>
    </submittedName>
</protein>
<dbReference type="RefSeq" id="XP_024740658.1">
    <property type="nucleotide sequence ID" value="XM_024874181.1"/>
</dbReference>
<keyword evidence="3" id="KW-1133">Transmembrane helix</keyword>
<name>A0A2J6TL63_9HELO</name>
<dbReference type="InParanoid" id="A0A2J6TL63"/>
<keyword evidence="3" id="KW-0472">Membrane</keyword>
<evidence type="ECO:0000313" key="5">
    <source>
        <dbReference type="Proteomes" id="UP000235371"/>
    </source>
</evidence>
<proteinExistence type="inferred from homology"/>
<dbReference type="PANTHER" id="PTHR33365">
    <property type="entry name" value="YALI0B05434P"/>
    <property type="match status" value="1"/>
</dbReference>
<evidence type="ECO:0000256" key="1">
    <source>
        <dbReference type="ARBA" id="ARBA00004685"/>
    </source>
</evidence>
<dbReference type="Pfam" id="PF11807">
    <property type="entry name" value="UstYa"/>
    <property type="match status" value="1"/>
</dbReference>
<dbReference type="AlphaFoldDB" id="A0A2J6TL63"/>
<comment type="pathway">
    <text evidence="1">Mycotoxin biosynthesis.</text>
</comment>
<dbReference type="Proteomes" id="UP000235371">
    <property type="component" value="Unassembled WGS sequence"/>
</dbReference>
<evidence type="ECO:0000256" key="2">
    <source>
        <dbReference type="ARBA" id="ARBA00035112"/>
    </source>
</evidence>
<feature type="transmembrane region" description="Helical" evidence="3">
    <location>
        <begin position="12"/>
        <end position="36"/>
    </location>
</feature>
<sequence length="257" mass="29501">MAGRYPHSLKSHLPWIGSSVATLLVSALILVLAISLEPIDARCVRQSFSWSPALDAIKYRYETFANIDFFTESPYFGLVPTQEIEDAWGGILPKHPISIPTSKLEALGQSLDSDDPDWIRDPHNPDAVLAIPEYAAQLGCLNFLRQWSYSPQRDFRYLASHLGSKDLIWRRTHQCLERLRQAVMCWADTGVLIKYFPENPEPGQGLMFDLGTYHYCRDFDRIQDWTEEHAVEHVTMDNLWWSGDEDTNCKVYGLCFD</sequence>
<keyword evidence="3" id="KW-0812">Transmembrane</keyword>
<gene>
    <name evidence="4" type="ORF">K444DRAFT_522141</name>
</gene>
<reference evidence="4 5" key="1">
    <citation type="submission" date="2016-04" db="EMBL/GenBank/DDBJ databases">
        <title>A degradative enzymes factory behind the ericoid mycorrhizal symbiosis.</title>
        <authorList>
            <consortium name="DOE Joint Genome Institute"/>
            <person name="Martino E."/>
            <person name="Morin E."/>
            <person name="Grelet G."/>
            <person name="Kuo A."/>
            <person name="Kohler A."/>
            <person name="Daghino S."/>
            <person name="Barry K."/>
            <person name="Choi C."/>
            <person name="Cichocki N."/>
            <person name="Clum A."/>
            <person name="Copeland A."/>
            <person name="Hainaut M."/>
            <person name="Haridas S."/>
            <person name="Labutti K."/>
            <person name="Lindquist E."/>
            <person name="Lipzen A."/>
            <person name="Khouja H.-R."/>
            <person name="Murat C."/>
            <person name="Ohm R."/>
            <person name="Olson A."/>
            <person name="Spatafora J."/>
            <person name="Veneault-Fourrey C."/>
            <person name="Henrissat B."/>
            <person name="Grigoriev I."/>
            <person name="Martin F."/>
            <person name="Perotto S."/>
        </authorList>
    </citation>
    <scope>NUCLEOTIDE SEQUENCE [LARGE SCALE GENOMIC DNA]</scope>
    <source>
        <strain evidence="4 5">E</strain>
    </source>
</reference>
<evidence type="ECO:0000256" key="3">
    <source>
        <dbReference type="SAM" id="Phobius"/>
    </source>
</evidence>